<sequence>MASSSAKMMRAVICDSPGPVSVLNLREVPVPTPQPGQVLVKVLAFGINRAEMFTRQGHSPGIIFPRIIGIELIGTVAGYPPGDGPEPGDIPIGSRVATCMGGLGRQIPGSYAEYSCPWKKNIRAVPDTTLPLATLAAMPEMFQTAYGSLVDSLDLQRGESILVRGATSSVGLTALQLARYLGAGRVAATTRSGARAQMLRDLGATDVFVDDGNLADQVPAQFDKVLELVGATTLKDSVKCLRPKGTVCMTGIQGGKWVLDDFAPMTDLPQRRRLTGYSGDPSDFLALPWEQLIKAVEARTIQIPLREFRLDQLQEVHKVLEDGGGGVKMVVVI</sequence>
<dbReference type="Gene3D" id="3.40.50.720">
    <property type="entry name" value="NAD(P)-binding Rossmann-like Domain"/>
    <property type="match status" value="1"/>
</dbReference>
<dbReference type="InterPro" id="IPR013149">
    <property type="entry name" value="ADH-like_C"/>
</dbReference>
<gene>
    <name evidence="4" type="ORF">O9K51_03525</name>
</gene>
<feature type="domain" description="Enoyl reductase (ER)" evidence="3">
    <location>
        <begin position="18"/>
        <end position="331"/>
    </location>
</feature>
<evidence type="ECO:0000313" key="4">
    <source>
        <dbReference type="EMBL" id="KAJ6445122.1"/>
    </source>
</evidence>
<dbReference type="AlphaFoldDB" id="A0AB34G0G2"/>
<evidence type="ECO:0000313" key="5">
    <source>
        <dbReference type="Proteomes" id="UP001163105"/>
    </source>
</evidence>
<evidence type="ECO:0000256" key="1">
    <source>
        <dbReference type="ARBA" id="ARBA00022857"/>
    </source>
</evidence>
<dbReference type="InterPro" id="IPR013154">
    <property type="entry name" value="ADH-like_N"/>
</dbReference>
<dbReference type="SUPFAM" id="SSF51735">
    <property type="entry name" value="NAD(P)-binding Rossmann-fold domains"/>
    <property type="match status" value="1"/>
</dbReference>
<evidence type="ECO:0000259" key="3">
    <source>
        <dbReference type="SMART" id="SM00829"/>
    </source>
</evidence>
<keyword evidence="1" id="KW-0521">NADP</keyword>
<name>A0AB34G0G2_9HYPO</name>
<dbReference type="Pfam" id="PF08240">
    <property type="entry name" value="ADH_N"/>
    <property type="match status" value="1"/>
</dbReference>
<dbReference type="Gene3D" id="3.90.180.10">
    <property type="entry name" value="Medium-chain alcohol dehydrogenases, catalytic domain"/>
    <property type="match status" value="1"/>
</dbReference>
<keyword evidence="5" id="KW-1185">Reference proteome</keyword>
<dbReference type="PANTHER" id="PTHR48106">
    <property type="entry name" value="QUINONE OXIDOREDUCTASE PIG3-RELATED"/>
    <property type="match status" value="1"/>
</dbReference>
<dbReference type="InterPro" id="IPR036291">
    <property type="entry name" value="NAD(P)-bd_dom_sf"/>
</dbReference>
<reference evidence="4" key="1">
    <citation type="submission" date="2023-01" db="EMBL/GenBank/DDBJ databases">
        <title>The growth and conidiation of Purpureocillium lavendulum are regulated by nitrogen source and histone H3K14 acetylation.</title>
        <authorList>
            <person name="Tang P."/>
            <person name="Han J."/>
            <person name="Zhang C."/>
            <person name="Tang P."/>
            <person name="Qi F."/>
            <person name="Zhang K."/>
            <person name="Liang L."/>
        </authorList>
    </citation>
    <scope>NUCLEOTIDE SEQUENCE</scope>
    <source>
        <strain evidence="4">YMF1.00683</strain>
    </source>
</reference>
<dbReference type="GO" id="GO:0070402">
    <property type="term" value="F:NADPH binding"/>
    <property type="evidence" value="ECO:0007669"/>
    <property type="project" value="TreeGrafter"/>
</dbReference>
<keyword evidence="2" id="KW-0560">Oxidoreductase</keyword>
<protein>
    <submittedName>
        <fullName evidence="4">Alcohol dehydrogenase superfamily, zinc-type</fullName>
    </submittedName>
</protein>
<comment type="caution">
    <text evidence="4">The sequence shown here is derived from an EMBL/GenBank/DDBJ whole genome shotgun (WGS) entry which is preliminary data.</text>
</comment>
<dbReference type="GO" id="GO:0016651">
    <property type="term" value="F:oxidoreductase activity, acting on NAD(P)H"/>
    <property type="evidence" value="ECO:0007669"/>
    <property type="project" value="TreeGrafter"/>
</dbReference>
<dbReference type="Proteomes" id="UP001163105">
    <property type="component" value="Unassembled WGS sequence"/>
</dbReference>
<organism evidence="4 5">
    <name type="scientific">Purpureocillium lavendulum</name>
    <dbReference type="NCBI Taxonomy" id="1247861"/>
    <lineage>
        <taxon>Eukaryota</taxon>
        <taxon>Fungi</taxon>
        <taxon>Dikarya</taxon>
        <taxon>Ascomycota</taxon>
        <taxon>Pezizomycotina</taxon>
        <taxon>Sordariomycetes</taxon>
        <taxon>Hypocreomycetidae</taxon>
        <taxon>Hypocreales</taxon>
        <taxon>Ophiocordycipitaceae</taxon>
        <taxon>Purpureocillium</taxon>
    </lineage>
</organism>
<dbReference type="InterPro" id="IPR011032">
    <property type="entry name" value="GroES-like_sf"/>
</dbReference>
<dbReference type="SMART" id="SM00829">
    <property type="entry name" value="PKS_ER"/>
    <property type="match status" value="1"/>
</dbReference>
<evidence type="ECO:0000256" key="2">
    <source>
        <dbReference type="ARBA" id="ARBA00023002"/>
    </source>
</evidence>
<dbReference type="EMBL" id="JAQHRD010000002">
    <property type="protein sequence ID" value="KAJ6445122.1"/>
    <property type="molecule type" value="Genomic_DNA"/>
</dbReference>
<accession>A0AB34G0G2</accession>
<dbReference type="SUPFAM" id="SSF50129">
    <property type="entry name" value="GroES-like"/>
    <property type="match status" value="1"/>
</dbReference>
<dbReference type="InterPro" id="IPR020843">
    <property type="entry name" value="ER"/>
</dbReference>
<dbReference type="Pfam" id="PF00107">
    <property type="entry name" value="ADH_zinc_N"/>
    <property type="match status" value="1"/>
</dbReference>
<proteinExistence type="predicted"/>